<reference evidence="3 4" key="1">
    <citation type="submission" date="2023-03" db="EMBL/GenBank/DDBJ databases">
        <title>WGS of Gossypium arboreum.</title>
        <authorList>
            <person name="Yu D."/>
        </authorList>
    </citation>
    <scope>NUCLEOTIDE SEQUENCE [LARGE SCALE GENOMIC DNA]</scope>
    <source>
        <tissue evidence="3">Leaf</tissue>
    </source>
</reference>
<comment type="caution">
    <text evidence="3">The sequence shown here is derived from an EMBL/GenBank/DDBJ whole genome shotgun (WGS) entry which is preliminary data.</text>
</comment>
<dbReference type="Pfam" id="PF08378">
    <property type="entry name" value="NERD"/>
    <property type="match status" value="1"/>
</dbReference>
<keyword evidence="4" id="KW-1185">Reference proteome</keyword>
<organism evidence="3 4">
    <name type="scientific">Gossypium arboreum</name>
    <name type="common">Tree cotton</name>
    <name type="synonym">Gossypium nanking</name>
    <dbReference type="NCBI Taxonomy" id="29729"/>
    <lineage>
        <taxon>Eukaryota</taxon>
        <taxon>Viridiplantae</taxon>
        <taxon>Streptophyta</taxon>
        <taxon>Embryophyta</taxon>
        <taxon>Tracheophyta</taxon>
        <taxon>Spermatophyta</taxon>
        <taxon>Magnoliopsida</taxon>
        <taxon>eudicotyledons</taxon>
        <taxon>Gunneridae</taxon>
        <taxon>Pentapetalae</taxon>
        <taxon>rosids</taxon>
        <taxon>malvids</taxon>
        <taxon>Malvales</taxon>
        <taxon>Malvaceae</taxon>
        <taxon>Malvoideae</taxon>
        <taxon>Gossypium</taxon>
    </lineage>
</organism>
<evidence type="ECO:0000313" key="4">
    <source>
        <dbReference type="Proteomes" id="UP001358586"/>
    </source>
</evidence>
<sequence>MAIQSMVGMLKDFSFSFLPSLFHHHVLSAVSTPNSMFTTFSINKALNTIAPQQSPKHHCPSLPTEKLCGGKVYAGLNTPDADTGSRKSINIVLVTKGEAAVIFVKNVSGFVSINDDGSWTSKGGRSHRKEHIPDPVSHHARMPTSSATQSILLLNVYHKKGVCFHKSFARSVVFLFFNCSEIYRNFPPEVITYDQWVQLEPEPKGMIFGWVKSAFRGGKKEIQDSFHQQLNFILSTAPIWDRLVLKESKHVLGEFLEFKGKQEDTLALRNIIVFSPKKKGRKIVVVLSHIN</sequence>
<evidence type="ECO:0000256" key="1">
    <source>
        <dbReference type="SAM" id="MobiDB-lite"/>
    </source>
</evidence>
<protein>
    <recommendedName>
        <fullName evidence="2">NERD domain-containing protein</fullName>
    </recommendedName>
</protein>
<dbReference type="InterPro" id="IPR011528">
    <property type="entry name" value="NERD"/>
</dbReference>
<gene>
    <name evidence="3" type="ORF">PVK06_027126</name>
</gene>
<evidence type="ECO:0000313" key="3">
    <source>
        <dbReference type="EMBL" id="KAK5811758.1"/>
    </source>
</evidence>
<accession>A0ABR0NZT1</accession>
<name>A0ABR0NZT1_GOSAR</name>
<dbReference type="EMBL" id="JARKNE010000008">
    <property type="protein sequence ID" value="KAK5811758.1"/>
    <property type="molecule type" value="Genomic_DNA"/>
</dbReference>
<evidence type="ECO:0000259" key="2">
    <source>
        <dbReference type="Pfam" id="PF08378"/>
    </source>
</evidence>
<feature type="domain" description="NERD" evidence="2">
    <location>
        <begin position="70"/>
        <end position="138"/>
    </location>
</feature>
<feature type="region of interest" description="Disordered" evidence="1">
    <location>
        <begin position="121"/>
        <end position="142"/>
    </location>
</feature>
<dbReference type="Proteomes" id="UP001358586">
    <property type="component" value="Chromosome 8"/>
</dbReference>
<proteinExistence type="predicted"/>
<dbReference type="PANTHER" id="PTHR35287:SF1">
    <property type="entry name" value="SI:ZFOS-911D5.4"/>
    <property type="match status" value="1"/>
</dbReference>
<dbReference type="PANTHER" id="PTHR35287">
    <property type="entry name" value="SI:ZFOS-911D5.4"/>
    <property type="match status" value="1"/>
</dbReference>